<keyword evidence="2 6" id="KW-0547">Nucleotide-binding</keyword>
<feature type="domain" description="FtsK" evidence="8">
    <location>
        <begin position="361"/>
        <end position="578"/>
    </location>
</feature>
<dbReference type="InterPro" id="IPR036388">
    <property type="entry name" value="WH-like_DNA-bd_sf"/>
</dbReference>
<comment type="similarity">
    <text evidence="1">Belongs to the FtsK/SpoIIIE/SftA family.</text>
</comment>
<feature type="transmembrane region" description="Helical" evidence="7">
    <location>
        <begin position="7"/>
        <end position="28"/>
    </location>
</feature>
<dbReference type="PANTHER" id="PTHR22683:SF41">
    <property type="entry name" value="DNA TRANSLOCASE FTSK"/>
    <property type="match status" value="1"/>
</dbReference>
<keyword evidence="7" id="KW-1133">Transmembrane helix</keyword>
<evidence type="ECO:0000256" key="5">
    <source>
        <dbReference type="ARBA" id="ARBA00025923"/>
    </source>
</evidence>
<dbReference type="PANTHER" id="PTHR22683">
    <property type="entry name" value="SPORULATION PROTEIN RELATED"/>
    <property type="match status" value="1"/>
</dbReference>
<dbReference type="Proteomes" id="UP001325140">
    <property type="component" value="Chromosome"/>
</dbReference>
<dbReference type="InterPro" id="IPR036390">
    <property type="entry name" value="WH_DNA-bd_sf"/>
</dbReference>
<feature type="binding site" evidence="6">
    <location>
        <begin position="378"/>
        <end position="385"/>
    </location>
    <ligand>
        <name>ATP</name>
        <dbReference type="ChEBI" id="CHEBI:30616"/>
    </ligand>
</feature>
<dbReference type="Pfam" id="PF17854">
    <property type="entry name" value="FtsK_alpha"/>
    <property type="match status" value="1"/>
</dbReference>
<keyword evidence="10" id="KW-1185">Reference proteome</keyword>
<dbReference type="InterPro" id="IPR027417">
    <property type="entry name" value="P-loop_NTPase"/>
</dbReference>
<dbReference type="InterPro" id="IPR041027">
    <property type="entry name" value="FtsK_alpha"/>
</dbReference>
<organism evidence="9 10">
    <name type="scientific">Candidatus Fokinia crypta</name>
    <dbReference type="NCBI Taxonomy" id="1920990"/>
    <lineage>
        <taxon>Bacteria</taxon>
        <taxon>Pseudomonadati</taxon>
        <taxon>Pseudomonadota</taxon>
        <taxon>Alphaproteobacteria</taxon>
        <taxon>Rickettsiales</taxon>
        <taxon>Candidatus Midichloriaceae</taxon>
        <taxon>Candidatus Fokinia</taxon>
    </lineage>
</organism>
<evidence type="ECO:0000256" key="6">
    <source>
        <dbReference type="PROSITE-ProRule" id="PRU00289"/>
    </source>
</evidence>
<dbReference type="InterPro" id="IPR050206">
    <property type="entry name" value="FtsK/SpoIIIE/SftA"/>
</dbReference>
<dbReference type="Pfam" id="PF09397">
    <property type="entry name" value="FtsK_gamma"/>
    <property type="match status" value="1"/>
</dbReference>
<evidence type="ECO:0000256" key="1">
    <source>
        <dbReference type="ARBA" id="ARBA00006474"/>
    </source>
</evidence>
<dbReference type="Gene3D" id="1.10.10.10">
    <property type="entry name" value="Winged helix-like DNA-binding domain superfamily/Winged helix DNA-binding domain"/>
    <property type="match status" value="1"/>
</dbReference>
<evidence type="ECO:0000259" key="8">
    <source>
        <dbReference type="PROSITE" id="PS50901"/>
    </source>
</evidence>
<accession>A0ABZ0UQS0</accession>
<dbReference type="PROSITE" id="PS50901">
    <property type="entry name" value="FTSK"/>
    <property type="match status" value="1"/>
</dbReference>
<reference evidence="9" key="1">
    <citation type="submission" date="2022-10" db="EMBL/GenBank/DDBJ databases">
        <title>Host association and intracellularity evolved multiple times independently in the Rickettsiales.</title>
        <authorList>
            <person name="Castelli M."/>
            <person name="Nardi T."/>
            <person name="Gammuto L."/>
            <person name="Bellinzona G."/>
            <person name="Sabaneyeva E."/>
            <person name="Potekhin A."/>
            <person name="Serra V."/>
            <person name="Petroni G."/>
            <person name="Sassera D."/>
        </authorList>
    </citation>
    <scope>NUCLEOTIDE SEQUENCE [LARGE SCALE GENOMIC DNA]</scope>
    <source>
        <strain evidence="9">US_Bl 11III1</strain>
    </source>
</reference>
<dbReference type="InterPro" id="IPR002543">
    <property type="entry name" value="FtsK_dom"/>
</dbReference>
<evidence type="ECO:0000313" key="10">
    <source>
        <dbReference type="Proteomes" id="UP001325140"/>
    </source>
</evidence>
<dbReference type="EMBL" id="CP110343">
    <property type="protein sequence ID" value="WPX97907.1"/>
    <property type="molecule type" value="Genomic_DNA"/>
</dbReference>
<keyword evidence="7" id="KW-0812">Transmembrane</keyword>
<dbReference type="Gene3D" id="3.30.980.40">
    <property type="match status" value="1"/>
</dbReference>
<protein>
    <submittedName>
        <fullName evidence="9">DNA translocase FtsK</fullName>
    </submittedName>
</protein>
<feature type="transmembrane region" description="Helical" evidence="7">
    <location>
        <begin position="155"/>
        <end position="178"/>
    </location>
</feature>
<dbReference type="SMART" id="SM00843">
    <property type="entry name" value="Ftsk_gamma"/>
    <property type="match status" value="1"/>
</dbReference>
<keyword evidence="7" id="KW-0472">Membrane</keyword>
<evidence type="ECO:0000256" key="2">
    <source>
        <dbReference type="ARBA" id="ARBA00022741"/>
    </source>
</evidence>
<sequence>MNFTNKLTVYGFLILTVCITVFGIDFWIHEHESFFYISSNNQQEHITVTYVNLAITSVFEFFFQVFGVSSFVIPLFFFAHCIRKLSDNNATVKDYNFSALFILIPFICIFITYAFEKVALFPAIESSAVEYKMNARYYNGGYLGFYLLHLLGSTFQFHVVGLASFLLSTIILFIAFSIRIRFLTILKYLLSLCVKEKEDFSPKKNEQSKKVAFSNMKIEFSQKQKDKINFNKIPPLAILEDNSYRNSDDEDRSDDLMNVLQDFGIHGKIVSKAKGPLVTLYEFEPSAGTKASRVIGLAEDIARSMKCESARISIISENNALGIELPNKIRDLVSLRALLAHYSYTHTEAKIPLILGQTISGSPHVADLAAMPHLLMAGTTGSGKSVAVNNMILSILYKYTPEECKFIMIDPKMLELSVYRDIPHLAMPVVTDPRAAVEALRWAVNEMERRYRMMSILSVRNIAAYNSMIDCTDSDEIVKHMQVGFDEESKNPIFEKVSFKKEKIPYIVIIVDEMADLMLVAGKDVEECIQRLAQMARASGMHIIMATQRPSVDVVTGIIKANFPTRISFQVASKIDSRTIIGENGAEQLLGKGDMLYVIPGKKASRIHAPFVSDKDVEKVADFLRSIGRPSYYTKEETHDINSNTKIENITSQNNYFQNYSTFSRNFNESTQNEDEKLYHEAVRMVIRENRVSISYVQRFFRIGYNKAASIVERMEKEGIVTPPNHSGKREVIGKN</sequence>
<dbReference type="InterPro" id="IPR018541">
    <property type="entry name" value="Ftsk_gamma"/>
</dbReference>
<evidence type="ECO:0000256" key="3">
    <source>
        <dbReference type="ARBA" id="ARBA00022840"/>
    </source>
</evidence>
<feature type="transmembrane region" description="Helical" evidence="7">
    <location>
        <begin position="94"/>
        <end position="115"/>
    </location>
</feature>
<keyword evidence="3 6" id="KW-0067">ATP-binding</keyword>
<feature type="transmembrane region" description="Helical" evidence="7">
    <location>
        <begin position="61"/>
        <end position="82"/>
    </location>
</feature>
<comment type="subunit">
    <text evidence="5">Homohexamer. Forms a ring that surrounds DNA.</text>
</comment>
<dbReference type="SUPFAM" id="SSF46785">
    <property type="entry name" value="Winged helix' DNA-binding domain"/>
    <property type="match status" value="1"/>
</dbReference>
<evidence type="ECO:0000313" key="9">
    <source>
        <dbReference type="EMBL" id="WPX97907.1"/>
    </source>
</evidence>
<keyword evidence="4" id="KW-0238">DNA-binding</keyword>
<gene>
    <name evidence="9" type="ORF">Fokcrypt_00431</name>
</gene>
<proteinExistence type="inferred from homology"/>
<evidence type="ECO:0000256" key="4">
    <source>
        <dbReference type="ARBA" id="ARBA00023125"/>
    </source>
</evidence>
<dbReference type="SUPFAM" id="SSF52540">
    <property type="entry name" value="P-loop containing nucleoside triphosphate hydrolases"/>
    <property type="match status" value="1"/>
</dbReference>
<dbReference type="Pfam" id="PF01580">
    <property type="entry name" value="FtsK_SpoIIIE"/>
    <property type="match status" value="1"/>
</dbReference>
<evidence type="ECO:0000256" key="7">
    <source>
        <dbReference type="SAM" id="Phobius"/>
    </source>
</evidence>
<name>A0ABZ0UQS0_9RICK</name>
<dbReference type="Gene3D" id="3.40.50.300">
    <property type="entry name" value="P-loop containing nucleotide triphosphate hydrolases"/>
    <property type="match status" value="1"/>
</dbReference>